<dbReference type="OrthoDB" id="9944829at2"/>
<dbReference type="Proteomes" id="UP000055060">
    <property type="component" value="Unassembled WGS sequence"/>
</dbReference>
<proteinExistence type="predicted"/>
<accession>A0A0S7B6I4</accession>
<evidence type="ECO:0000313" key="2">
    <source>
        <dbReference type="Proteomes" id="UP000055060"/>
    </source>
</evidence>
<reference evidence="1" key="1">
    <citation type="submission" date="2015-07" db="EMBL/GenBank/DDBJ databases">
        <title>Draft Genome Sequences of Anaerolinea thermolimosa IMO-1, Bellilinea caldifistulae GOMI-1, Leptolinea tardivitalis YMTK-2, Levilinea saccharolytica KIBI-1,Longilinea arvoryzae KOME-1, Previously Described as Members of the Anaerolineaceae (Chloroflexi).</title>
        <authorList>
            <person name="Sekiguchi Y."/>
            <person name="Ohashi A."/>
            <person name="Matsuura N."/>
            <person name="Tourlousse M.D."/>
        </authorList>
    </citation>
    <scope>NUCLEOTIDE SEQUENCE [LARGE SCALE GENOMIC DNA]</scope>
    <source>
        <strain evidence="1">KOME-1</strain>
    </source>
</reference>
<gene>
    <name evidence="1" type="ORF">LARV_00262</name>
</gene>
<protein>
    <submittedName>
        <fullName evidence="1">Uncharacterized protein</fullName>
    </submittedName>
</protein>
<name>A0A0S7B6I4_9CHLR</name>
<dbReference type="EMBL" id="DF967972">
    <property type="protein sequence ID" value="GAP12526.1"/>
    <property type="molecule type" value="Genomic_DNA"/>
</dbReference>
<keyword evidence="2" id="KW-1185">Reference proteome</keyword>
<evidence type="ECO:0000313" key="1">
    <source>
        <dbReference type="EMBL" id="GAP12526.1"/>
    </source>
</evidence>
<sequence>MAQTTDRLCAVLLGLAATPEAAAEHARISARCPYVASYLAEKCMTIGVYVLPENKRWWIEIPAQHPELLGLVRASLAFMDFPDAESAWSRGDTRPELVQPPCGSDCSHCPQYQTRCAGCPASQFYRA</sequence>
<dbReference type="AlphaFoldDB" id="A0A0S7B6I4"/>
<organism evidence="1">
    <name type="scientific">Longilinea arvoryzae</name>
    <dbReference type="NCBI Taxonomy" id="360412"/>
    <lineage>
        <taxon>Bacteria</taxon>
        <taxon>Bacillati</taxon>
        <taxon>Chloroflexota</taxon>
        <taxon>Anaerolineae</taxon>
        <taxon>Anaerolineales</taxon>
        <taxon>Anaerolineaceae</taxon>
        <taxon>Longilinea</taxon>
    </lineage>
</organism>
<dbReference type="RefSeq" id="WP_075071940.1">
    <property type="nucleotide sequence ID" value="NZ_DF967972.1"/>
</dbReference>